<proteinExistence type="predicted"/>
<protein>
    <submittedName>
        <fullName evidence="1">Uncharacterized protein</fullName>
    </submittedName>
</protein>
<organism evidence="1 2">
    <name type="scientific">Dreissena polymorpha</name>
    <name type="common">Zebra mussel</name>
    <name type="synonym">Mytilus polymorpha</name>
    <dbReference type="NCBI Taxonomy" id="45954"/>
    <lineage>
        <taxon>Eukaryota</taxon>
        <taxon>Metazoa</taxon>
        <taxon>Spiralia</taxon>
        <taxon>Lophotrochozoa</taxon>
        <taxon>Mollusca</taxon>
        <taxon>Bivalvia</taxon>
        <taxon>Autobranchia</taxon>
        <taxon>Heteroconchia</taxon>
        <taxon>Euheterodonta</taxon>
        <taxon>Imparidentia</taxon>
        <taxon>Neoheterodontei</taxon>
        <taxon>Myida</taxon>
        <taxon>Dreissenoidea</taxon>
        <taxon>Dreissenidae</taxon>
        <taxon>Dreissena</taxon>
    </lineage>
</organism>
<name>A0A9D4QK90_DREPO</name>
<comment type="caution">
    <text evidence="1">The sequence shown here is derived from an EMBL/GenBank/DDBJ whole genome shotgun (WGS) entry which is preliminary data.</text>
</comment>
<dbReference type="Proteomes" id="UP000828390">
    <property type="component" value="Unassembled WGS sequence"/>
</dbReference>
<reference evidence="1" key="1">
    <citation type="journal article" date="2019" name="bioRxiv">
        <title>The Genome of the Zebra Mussel, Dreissena polymorpha: A Resource for Invasive Species Research.</title>
        <authorList>
            <person name="McCartney M.A."/>
            <person name="Auch B."/>
            <person name="Kono T."/>
            <person name="Mallez S."/>
            <person name="Zhang Y."/>
            <person name="Obille A."/>
            <person name="Becker A."/>
            <person name="Abrahante J.E."/>
            <person name="Garbe J."/>
            <person name="Badalamenti J.P."/>
            <person name="Herman A."/>
            <person name="Mangelson H."/>
            <person name="Liachko I."/>
            <person name="Sullivan S."/>
            <person name="Sone E.D."/>
            <person name="Koren S."/>
            <person name="Silverstein K.A.T."/>
            <person name="Beckman K.B."/>
            <person name="Gohl D.M."/>
        </authorList>
    </citation>
    <scope>NUCLEOTIDE SEQUENCE</scope>
    <source>
        <strain evidence="1">Duluth1</strain>
        <tissue evidence="1">Whole animal</tissue>
    </source>
</reference>
<dbReference type="EMBL" id="JAIWYP010000004">
    <property type="protein sequence ID" value="KAH3834493.1"/>
    <property type="molecule type" value="Genomic_DNA"/>
</dbReference>
<accession>A0A9D4QK90</accession>
<sequence>MIREISLLNAYFYQRRHICKLGVVESSTSKGNRKQSINYHVRHTLITNLPTNDKFTMRQPILCGVSVVETPMPPKQTIGMCSSHFNILYKVLTQTQHEHPFLSIKTVTSRHLQTDYFKNRQGMDHDTELNHLIRST</sequence>
<reference evidence="1" key="2">
    <citation type="submission" date="2020-11" db="EMBL/GenBank/DDBJ databases">
        <authorList>
            <person name="McCartney M.A."/>
            <person name="Auch B."/>
            <person name="Kono T."/>
            <person name="Mallez S."/>
            <person name="Becker A."/>
            <person name="Gohl D.M."/>
            <person name="Silverstein K.A.T."/>
            <person name="Koren S."/>
            <person name="Bechman K.B."/>
            <person name="Herman A."/>
            <person name="Abrahante J.E."/>
            <person name="Garbe J."/>
        </authorList>
    </citation>
    <scope>NUCLEOTIDE SEQUENCE</scope>
    <source>
        <strain evidence="1">Duluth1</strain>
        <tissue evidence="1">Whole animal</tissue>
    </source>
</reference>
<gene>
    <name evidence="1" type="ORF">DPMN_107821</name>
</gene>
<evidence type="ECO:0000313" key="2">
    <source>
        <dbReference type="Proteomes" id="UP000828390"/>
    </source>
</evidence>
<keyword evidence="2" id="KW-1185">Reference proteome</keyword>
<dbReference type="AlphaFoldDB" id="A0A9D4QK90"/>
<evidence type="ECO:0000313" key="1">
    <source>
        <dbReference type="EMBL" id="KAH3834493.1"/>
    </source>
</evidence>